<keyword evidence="7 9" id="KW-0811">Translocation</keyword>
<sequence length="401" mass="42910">MKKSTSGLLAAVLIVVLGVLVYYTYEPVIEDVNLGLDLQGGLHVVLEAQEIEGQELQEDTITKSIGILRQRVDGLGVTEPNLYPQGDDRIVIELAGVDDPEEAVNILINTAQLEFWDEDGNVLLTGEHLTDARAAMQQGYNVAEVQLTFDDKGTELFAEATAANINQPLPIAIDEEVISSPIVNSVITDGRAVITGNFTADEAQELAVLLRSGALPVSFEILQKRTVGPTLGAESLESSLIAGLVGLIAVLIFMLGYYRLPGLIANLSLVVYILIVIAVMNSIGAVLTLPGILGLVLSIGMAVDANIIIYERLREELRHGKSLKAAIEAGYKRALSTILDANITTLIAALVLMYFGTGPIQGFAVTLTIGIITSLVVVLTFTRALLYLSGNISQNKKLYGV</sequence>
<dbReference type="FunFam" id="1.20.1640.10:FF:000004">
    <property type="entry name" value="Protein translocase subunit SecD"/>
    <property type="match status" value="1"/>
</dbReference>
<dbReference type="Pfam" id="PF22599">
    <property type="entry name" value="SecDF_P1_head"/>
    <property type="match status" value="1"/>
</dbReference>
<evidence type="ECO:0000256" key="6">
    <source>
        <dbReference type="ARBA" id="ARBA00022989"/>
    </source>
</evidence>
<keyword evidence="2 9" id="KW-0813">Transport</keyword>
<evidence type="ECO:0000313" key="14">
    <source>
        <dbReference type="Proteomes" id="UP000426444"/>
    </source>
</evidence>
<evidence type="ECO:0000259" key="11">
    <source>
        <dbReference type="Pfam" id="PF21760"/>
    </source>
</evidence>
<dbReference type="GO" id="GO:0043952">
    <property type="term" value="P:protein transport by the Sec complex"/>
    <property type="evidence" value="ECO:0007669"/>
    <property type="project" value="UniProtKB-UniRule"/>
</dbReference>
<feature type="transmembrane region" description="Helical" evidence="9">
    <location>
        <begin position="362"/>
        <end position="388"/>
    </location>
</feature>
<dbReference type="Gene3D" id="3.30.1360.200">
    <property type="match status" value="1"/>
</dbReference>
<dbReference type="InterPro" id="IPR048634">
    <property type="entry name" value="SecD_SecF_C"/>
</dbReference>
<evidence type="ECO:0000256" key="9">
    <source>
        <dbReference type="HAMAP-Rule" id="MF_01463"/>
    </source>
</evidence>
<reference evidence="14" key="1">
    <citation type="journal article" date="2019" name="Microbiology">
        <title>Complete Genome Sequence of an Uncultured Bacterium of the Candidate Phylum Bipolaricaulota.</title>
        <authorList>
            <person name="Kadnikov V.V."/>
            <person name="Mardanov A.V."/>
            <person name="Beletsky A.V."/>
            <person name="Frank Y.A."/>
            <person name="Karnachuk O.V."/>
            <person name="Ravin N.V."/>
        </authorList>
    </citation>
    <scope>NUCLEOTIDE SEQUENCE [LARGE SCALE GENOMIC DNA]</scope>
</reference>
<protein>
    <recommendedName>
        <fullName evidence="9">Protein translocase subunit SecD</fullName>
    </recommendedName>
</protein>
<dbReference type="Gene3D" id="1.20.1640.10">
    <property type="entry name" value="Multidrug efflux transporter AcrB transmembrane domain"/>
    <property type="match status" value="1"/>
</dbReference>
<dbReference type="GO" id="GO:0015450">
    <property type="term" value="F:protein-transporting ATPase activity"/>
    <property type="evidence" value="ECO:0007669"/>
    <property type="project" value="InterPro"/>
</dbReference>
<evidence type="ECO:0000256" key="7">
    <source>
        <dbReference type="ARBA" id="ARBA00023010"/>
    </source>
</evidence>
<evidence type="ECO:0000313" key="13">
    <source>
        <dbReference type="EMBL" id="QGT99907.1"/>
    </source>
</evidence>
<dbReference type="GO" id="GO:0065002">
    <property type="term" value="P:intracellular protein transmembrane transport"/>
    <property type="evidence" value="ECO:0007669"/>
    <property type="project" value="UniProtKB-UniRule"/>
</dbReference>
<evidence type="ECO:0000259" key="12">
    <source>
        <dbReference type="Pfam" id="PF22599"/>
    </source>
</evidence>
<name>A0A6I6DFS1_9FIRM</name>
<evidence type="ECO:0000259" key="10">
    <source>
        <dbReference type="Pfam" id="PF02355"/>
    </source>
</evidence>
<dbReference type="NCBIfam" id="TIGR00916">
    <property type="entry name" value="2A0604s01"/>
    <property type="match status" value="1"/>
</dbReference>
<comment type="subunit">
    <text evidence="9">Forms a complex with SecF. Part of the essential Sec protein translocation apparatus which comprises SecA, SecYEG and auxiliary proteins SecDF. Other proteins may also be involved.</text>
</comment>
<dbReference type="GO" id="GO:0006605">
    <property type="term" value="P:protein targeting"/>
    <property type="evidence" value="ECO:0007669"/>
    <property type="project" value="UniProtKB-UniRule"/>
</dbReference>
<proteinExistence type="inferred from homology"/>
<evidence type="ECO:0000256" key="5">
    <source>
        <dbReference type="ARBA" id="ARBA00022927"/>
    </source>
</evidence>
<feature type="domain" description="Protein translocase subunit SecDF P1" evidence="11">
    <location>
        <begin position="62"/>
        <end position="119"/>
    </location>
</feature>
<evidence type="ECO:0000256" key="2">
    <source>
        <dbReference type="ARBA" id="ARBA00022448"/>
    </source>
</evidence>
<evidence type="ECO:0000256" key="4">
    <source>
        <dbReference type="ARBA" id="ARBA00022692"/>
    </source>
</evidence>
<feature type="transmembrane region" description="Helical" evidence="9">
    <location>
        <begin position="7"/>
        <end position="25"/>
    </location>
</feature>
<dbReference type="Pfam" id="PF02355">
    <property type="entry name" value="SecD_SecF_C"/>
    <property type="match status" value="1"/>
</dbReference>
<organism evidence="13 14">
    <name type="scientific">Candidatus Syntrophocurvum alkaliphilum</name>
    <dbReference type="NCBI Taxonomy" id="2293317"/>
    <lineage>
        <taxon>Bacteria</taxon>
        <taxon>Bacillati</taxon>
        <taxon>Bacillota</taxon>
        <taxon>Clostridia</taxon>
        <taxon>Eubacteriales</taxon>
        <taxon>Syntrophomonadaceae</taxon>
        <taxon>Candidatus Syntrophocurvum</taxon>
    </lineage>
</organism>
<feature type="domain" description="Protein export membrane protein SecD/SecF C-terminal" evidence="10">
    <location>
        <begin position="218"/>
        <end position="376"/>
    </location>
</feature>
<dbReference type="EMBL" id="CP046457">
    <property type="protein sequence ID" value="QGT99907.1"/>
    <property type="molecule type" value="Genomic_DNA"/>
</dbReference>
<feature type="transmembrane region" description="Helical" evidence="9">
    <location>
        <begin position="292"/>
        <end position="313"/>
    </location>
</feature>
<dbReference type="InterPro" id="IPR055344">
    <property type="entry name" value="SecD_SecF_C_bact"/>
</dbReference>
<keyword evidence="14" id="KW-1185">Reference proteome</keyword>
<feature type="transmembrane region" description="Helical" evidence="9">
    <location>
        <begin position="334"/>
        <end position="356"/>
    </location>
</feature>
<dbReference type="OrthoDB" id="9805019at2"/>
<dbReference type="InterPro" id="IPR022813">
    <property type="entry name" value="SecD/SecF_arch_bac"/>
</dbReference>
<feature type="transmembrane region" description="Helical" evidence="9">
    <location>
        <begin position="240"/>
        <end position="260"/>
    </location>
</feature>
<dbReference type="InterPro" id="IPR054384">
    <property type="entry name" value="SecDF_P1_head"/>
</dbReference>
<dbReference type="KEGG" id="salq:SYNTR_1314"/>
<dbReference type="InterPro" id="IPR048631">
    <property type="entry name" value="SecD_1st"/>
</dbReference>
<dbReference type="SUPFAM" id="SSF82866">
    <property type="entry name" value="Multidrug efflux transporter AcrB transmembrane domain"/>
    <property type="match status" value="1"/>
</dbReference>
<dbReference type="RefSeq" id="WP_156203755.1">
    <property type="nucleotide sequence ID" value="NZ_CP046457.1"/>
</dbReference>
<keyword evidence="4 9" id="KW-0812">Transmembrane</keyword>
<dbReference type="HAMAP" id="MF_01463_B">
    <property type="entry name" value="SecD_B"/>
    <property type="match status" value="1"/>
</dbReference>
<keyword evidence="6 9" id="KW-1133">Transmembrane helix</keyword>
<comment type="similarity">
    <text evidence="9">Belongs to the SecD/SecF family. SecD subfamily.</text>
</comment>
<dbReference type="Proteomes" id="UP000426444">
    <property type="component" value="Chromosome"/>
</dbReference>
<dbReference type="NCBIfam" id="TIGR01129">
    <property type="entry name" value="secD"/>
    <property type="match status" value="1"/>
</dbReference>
<dbReference type="InterPro" id="IPR005791">
    <property type="entry name" value="SecD"/>
</dbReference>
<evidence type="ECO:0000256" key="8">
    <source>
        <dbReference type="ARBA" id="ARBA00023136"/>
    </source>
</evidence>
<dbReference type="AlphaFoldDB" id="A0A6I6DFS1"/>
<keyword evidence="5 9" id="KW-0653">Protein transport</keyword>
<keyword evidence="3 9" id="KW-1003">Cell membrane</keyword>
<gene>
    <name evidence="9" type="primary">secD</name>
    <name evidence="13" type="ORF">SYNTR_1314</name>
</gene>
<comment type="function">
    <text evidence="9">Part of the Sec protein translocase complex. Interacts with the SecYEG preprotein conducting channel. SecDF uses the proton motive force (PMF) to complete protein translocation after the ATP-dependent function of SecA.</text>
</comment>
<accession>A0A6I6DFS1</accession>
<dbReference type="Pfam" id="PF21760">
    <property type="entry name" value="SecD_1st"/>
    <property type="match status" value="1"/>
</dbReference>
<keyword evidence="8 9" id="KW-0472">Membrane</keyword>
<evidence type="ECO:0000256" key="3">
    <source>
        <dbReference type="ARBA" id="ARBA00022475"/>
    </source>
</evidence>
<dbReference type="PANTHER" id="PTHR30081">
    <property type="entry name" value="PROTEIN-EXPORT MEMBRANE PROTEIN SEC"/>
    <property type="match status" value="1"/>
</dbReference>
<feature type="domain" description="SecDF P1 head subdomain" evidence="12">
    <location>
        <begin position="121"/>
        <end position="217"/>
    </location>
</feature>
<feature type="transmembrane region" description="Helical" evidence="9">
    <location>
        <begin position="267"/>
        <end position="286"/>
    </location>
</feature>
<dbReference type="PANTHER" id="PTHR30081:SF1">
    <property type="entry name" value="PROTEIN TRANSLOCASE SUBUNIT SECD"/>
    <property type="match status" value="1"/>
</dbReference>
<dbReference type="GO" id="GO:0005886">
    <property type="term" value="C:plasma membrane"/>
    <property type="evidence" value="ECO:0007669"/>
    <property type="project" value="UniProtKB-SubCell"/>
</dbReference>
<comment type="subcellular location">
    <subcellularLocation>
        <location evidence="1 9">Cell membrane</location>
        <topology evidence="1 9">Multi-pass membrane protein</topology>
    </subcellularLocation>
</comment>
<dbReference type="PRINTS" id="PR00702">
    <property type="entry name" value="ACRIFLAVINRP"/>
</dbReference>
<dbReference type="InterPro" id="IPR001036">
    <property type="entry name" value="Acrflvin-R"/>
</dbReference>
<evidence type="ECO:0000256" key="1">
    <source>
        <dbReference type="ARBA" id="ARBA00004651"/>
    </source>
</evidence>